<dbReference type="OrthoDB" id="4358538at2759"/>
<protein>
    <submittedName>
        <fullName evidence="2">HET domain protein</fullName>
    </submittedName>
</protein>
<evidence type="ECO:0000259" key="1">
    <source>
        <dbReference type="Pfam" id="PF06985"/>
    </source>
</evidence>
<dbReference type="PANTHER" id="PTHR33112">
    <property type="entry name" value="DOMAIN PROTEIN, PUTATIVE-RELATED"/>
    <property type="match status" value="1"/>
</dbReference>
<dbReference type="EMBL" id="JAPQKO010000003">
    <property type="protein sequence ID" value="KAJ5172549.1"/>
    <property type="molecule type" value="Genomic_DNA"/>
</dbReference>
<name>A0A9W9IB38_9EURO</name>
<accession>A0A9W9IB38</accession>
<dbReference type="InterPro" id="IPR010730">
    <property type="entry name" value="HET"/>
</dbReference>
<gene>
    <name evidence="2" type="ORF">N7492_005142</name>
</gene>
<dbReference type="PANTHER" id="PTHR33112:SF16">
    <property type="entry name" value="HETEROKARYON INCOMPATIBILITY DOMAIN-CONTAINING PROTEIN"/>
    <property type="match status" value="1"/>
</dbReference>
<organism evidence="2 3">
    <name type="scientific">Penicillium capsulatum</name>
    <dbReference type="NCBI Taxonomy" id="69766"/>
    <lineage>
        <taxon>Eukaryota</taxon>
        <taxon>Fungi</taxon>
        <taxon>Dikarya</taxon>
        <taxon>Ascomycota</taxon>
        <taxon>Pezizomycotina</taxon>
        <taxon>Eurotiomycetes</taxon>
        <taxon>Eurotiomycetidae</taxon>
        <taxon>Eurotiales</taxon>
        <taxon>Aspergillaceae</taxon>
        <taxon>Penicillium</taxon>
    </lineage>
</organism>
<dbReference type="Proteomes" id="UP001146351">
    <property type="component" value="Unassembled WGS sequence"/>
</dbReference>
<comment type="caution">
    <text evidence="2">The sequence shown here is derived from an EMBL/GenBank/DDBJ whole genome shotgun (WGS) entry which is preliminary data.</text>
</comment>
<sequence>MAVVQDRDKACSQCKQIPPIQELTAMEFEIWSNLAEFEARTRSGCPFCSFIFSRCPWGGRPSGINPNKPVSLAWNGGVPFVSNRQALTDFHDIRFGITPDMTESFSIFVDPDEPIASCVTAREIHPNPASQEVFALIKGWISSCVNGHACCQSTNNPLLPRFVVEVADRQDPRSTTAAPHLRLIENDQNSKKKAPYVALSYVWGVKRQPLQLMKENLTQFKHSIDYTLLPPTMQDFVLVARALGIKYIWTDILCIVQDDPQIKKQQIHQMKDIFGNCYLAVQAGNTHSVHDSFLQPRSPQRPTPLKLFYGQSSHIYLRGYTPRSAPRGSAGRRAWVFEESVLPSRLVIYGEDQILFACRRETRYEDGRRINAMPCSPMFFNPRDWRISWQNRVKQPTPDRRLDFLSAWYNGLCTSYASRLLSDPGDRLAAIGGVVPRIQERVGGRYVAGVWETDMPWALMWESQRDWTFPGWMGARPDLTRPTKPCAPSWSWASVDGKFHYLFVQRFEDIKESDFVAAVCMKSIQVNPLGEIINDGKLRVCGPLLYTCVMRLDDHRRKLLHQKFKIRATRTVLAWSVPKRGVDNKEIFNPHVVPTREQQEDPIACANFDMEHDDTTCTGVWCLLLTPKSGLLLEQVKNSRNGCTFRRLGLFRVSTLPWPHSVNNHVRVEVEIV</sequence>
<reference evidence="2" key="1">
    <citation type="submission" date="2022-11" db="EMBL/GenBank/DDBJ databases">
        <authorList>
            <person name="Petersen C."/>
        </authorList>
    </citation>
    <scope>NUCLEOTIDE SEQUENCE</scope>
    <source>
        <strain evidence="2">IBT 21917</strain>
    </source>
</reference>
<dbReference type="AlphaFoldDB" id="A0A9W9IB38"/>
<feature type="domain" description="Heterokaryon incompatibility" evidence="1">
    <location>
        <begin position="196"/>
        <end position="339"/>
    </location>
</feature>
<proteinExistence type="predicted"/>
<dbReference type="Pfam" id="PF06985">
    <property type="entry name" value="HET"/>
    <property type="match status" value="1"/>
</dbReference>
<evidence type="ECO:0000313" key="2">
    <source>
        <dbReference type="EMBL" id="KAJ5172549.1"/>
    </source>
</evidence>
<evidence type="ECO:0000313" key="3">
    <source>
        <dbReference type="Proteomes" id="UP001146351"/>
    </source>
</evidence>
<reference evidence="2" key="2">
    <citation type="journal article" date="2023" name="IMA Fungus">
        <title>Comparative genomic study of the Penicillium genus elucidates a diverse pangenome and 15 lateral gene transfer events.</title>
        <authorList>
            <person name="Petersen C."/>
            <person name="Sorensen T."/>
            <person name="Nielsen M.R."/>
            <person name="Sondergaard T.E."/>
            <person name="Sorensen J.L."/>
            <person name="Fitzpatrick D.A."/>
            <person name="Frisvad J.C."/>
            <person name="Nielsen K.L."/>
        </authorList>
    </citation>
    <scope>NUCLEOTIDE SEQUENCE</scope>
    <source>
        <strain evidence="2">IBT 21917</strain>
    </source>
</reference>
<keyword evidence="3" id="KW-1185">Reference proteome</keyword>